<dbReference type="Gene3D" id="3.90.550.10">
    <property type="entry name" value="Spore Coat Polysaccharide Biosynthesis Protein SpsA, Chain A"/>
    <property type="match status" value="1"/>
</dbReference>
<evidence type="ECO:0000313" key="10">
    <source>
        <dbReference type="EMBL" id="QDU10167.1"/>
    </source>
</evidence>
<dbReference type="PANTHER" id="PTHR19136:SF81">
    <property type="entry name" value="MOLYBDENUM COFACTOR GUANYLYLTRANSFERASE"/>
    <property type="match status" value="1"/>
</dbReference>
<dbReference type="GO" id="GO:0046872">
    <property type="term" value="F:metal ion binding"/>
    <property type="evidence" value="ECO:0007669"/>
    <property type="project" value="UniProtKB-KW"/>
</dbReference>
<keyword evidence="2 8" id="KW-0808">Transferase</keyword>
<keyword evidence="5 8" id="KW-0460">Magnesium</keyword>
<organism evidence="10 11">
    <name type="scientific">Gimesia aquarii</name>
    <dbReference type="NCBI Taxonomy" id="2527964"/>
    <lineage>
        <taxon>Bacteria</taxon>
        <taxon>Pseudomonadati</taxon>
        <taxon>Planctomycetota</taxon>
        <taxon>Planctomycetia</taxon>
        <taxon>Planctomycetales</taxon>
        <taxon>Planctomycetaceae</taxon>
        <taxon>Gimesia</taxon>
    </lineage>
</organism>
<dbReference type="EMBL" id="CP037422">
    <property type="protein sequence ID" value="QDU10167.1"/>
    <property type="molecule type" value="Genomic_DNA"/>
</dbReference>
<evidence type="ECO:0000256" key="5">
    <source>
        <dbReference type="ARBA" id="ARBA00022842"/>
    </source>
</evidence>
<gene>
    <name evidence="8" type="primary">mobA</name>
    <name evidence="10" type="ORF">V202x_35660</name>
</gene>
<evidence type="ECO:0000256" key="8">
    <source>
        <dbReference type="HAMAP-Rule" id="MF_00316"/>
    </source>
</evidence>
<comment type="catalytic activity">
    <reaction evidence="8">
        <text>Mo-molybdopterin + GTP + H(+) = Mo-molybdopterin guanine dinucleotide + diphosphate</text>
        <dbReference type="Rhea" id="RHEA:34243"/>
        <dbReference type="ChEBI" id="CHEBI:15378"/>
        <dbReference type="ChEBI" id="CHEBI:33019"/>
        <dbReference type="ChEBI" id="CHEBI:37565"/>
        <dbReference type="ChEBI" id="CHEBI:71302"/>
        <dbReference type="ChEBI" id="CHEBI:71310"/>
        <dbReference type="EC" id="2.7.7.77"/>
    </reaction>
</comment>
<evidence type="ECO:0000256" key="1">
    <source>
        <dbReference type="ARBA" id="ARBA00022490"/>
    </source>
</evidence>
<proteinExistence type="inferred from homology"/>
<keyword evidence="1 8" id="KW-0963">Cytoplasm</keyword>
<accession>A0A517WY33</accession>
<comment type="domain">
    <text evidence="8">The N-terminal domain determines nucleotide recognition and specific binding, while the C-terminal domain determines the specific binding to the target protein.</text>
</comment>
<evidence type="ECO:0000259" key="9">
    <source>
        <dbReference type="Pfam" id="PF12804"/>
    </source>
</evidence>
<feature type="binding site" evidence="8">
    <location>
        <position position="27"/>
    </location>
    <ligand>
        <name>GTP</name>
        <dbReference type="ChEBI" id="CHEBI:37565"/>
    </ligand>
</feature>
<sequence>MSNISKETKVGGMILCGGESSRMDYPKAWLPMGNELMLQRVVRVVSDTVSPVIVVASQKQKLPELPESVTVIFDKETGAGPLPAIAHGLATLKDRCDAAFVSGCDTPLIDVKFITKIISALGENQLVMVQEGKWYHPLAAVYRTSLIEQIYHLLNSNQRRPIDLAESAKACFLKADVLREIDPELRGLQNINTREQYFELLRETGLANSTKIPF</sequence>
<dbReference type="RefSeq" id="WP_145177571.1">
    <property type="nucleotide sequence ID" value="NZ_CP037422.1"/>
</dbReference>
<comment type="function">
    <text evidence="8">Transfers a GMP moiety from GTP to Mo-molybdopterin (Mo-MPT) cofactor (Moco or molybdenum cofactor) to form Mo-molybdopterin guanine dinucleotide (Mo-MGD) cofactor.</text>
</comment>
<comment type="cofactor">
    <cofactor evidence="8">
        <name>Mg(2+)</name>
        <dbReference type="ChEBI" id="CHEBI:18420"/>
    </cofactor>
</comment>
<evidence type="ECO:0000256" key="3">
    <source>
        <dbReference type="ARBA" id="ARBA00022723"/>
    </source>
</evidence>
<evidence type="ECO:0000256" key="2">
    <source>
        <dbReference type="ARBA" id="ARBA00022679"/>
    </source>
</evidence>
<evidence type="ECO:0000256" key="6">
    <source>
        <dbReference type="ARBA" id="ARBA00023134"/>
    </source>
</evidence>
<dbReference type="CDD" id="cd02503">
    <property type="entry name" value="MobA"/>
    <property type="match status" value="1"/>
</dbReference>
<dbReference type="GO" id="GO:0006777">
    <property type="term" value="P:Mo-molybdopterin cofactor biosynthetic process"/>
    <property type="evidence" value="ECO:0007669"/>
    <property type="project" value="UniProtKB-KW"/>
</dbReference>
<dbReference type="EC" id="2.7.7.77" evidence="8"/>
<keyword evidence="6 8" id="KW-0342">GTP-binding</keyword>
<name>A0A517WY33_9PLAN</name>
<dbReference type="InterPro" id="IPR025877">
    <property type="entry name" value="MobA-like_NTP_Trfase"/>
</dbReference>
<evidence type="ECO:0000313" key="11">
    <source>
        <dbReference type="Proteomes" id="UP000318384"/>
    </source>
</evidence>
<dbReference type="InterPro" id="IPR029044">
    <property type="entry name" value="Nucleotide-diphossugar_trans"/>
</dbReference>
<comment type="subcellular location">
    <subcellularLocation>
        <location evidence="8">Cytoplasm</location>
    </subcellularLocation>
</comment>
<keyword evidence="3 8" id="KW-0479">Metal-binding</keyword>
<protein>
    <recommendedName>
        <fullName evidence="8">Probable molybdenum cofactor guanylyltransferase</fullName>
        <shortName evidence="8">MoCo guanylyltransferase</shortName>
        <ecNumber evidence="8">2.7.7.77</ecNumber>
    </recommendedName>
    <alternativeName>
        <fullName evidence="8">GTP:molybdopterin guanylyltransferase</fullName>
    </alternativeName>
    <alternativeName>
        <fullName evidence="8">Mo-MPT guanylyltransferase</fullName>
    </alternativeName>
    <alternativeName>
        <fullName evidence="8">Molybdopterin guanylyltransferase</fullName>
    </alternativeName>
    <alternativeName>
        <fullName evidence="8">Molybdopterin-guanine dinucleotide synthase</fullName>
        <shortName evidence="8">MGD synthase</shortName>
    </alternativeName>
</protein>
<dbReference type="Proteomes" id="UP000318384">
    <property type="component" value="Chromosome"/>
</dbReference>
<keyword evidence="11" id="KW-1185">Reference proteome</keyword>
<dbReference type="GO" id="GO:0061603">
    <property type="term" value="F:molybdenum cofactor guanylyltransferase activity"/>
    <property type="evidence" value="ECO:0007669"/>
    <property type="project" value="UniProtKB-EC"/>
</dbReference>
<dbReference type="GO" id="GO:0005737">
    <property type="term" value="C:cytoplasm"/>
    <property type="evidence" value="ECO:0007669"/>
    <property type="project" value="UniProtKB-SubCell"/>
</dbReference>
<dbReference type="HAMAP" id="MF_00316">
    <property type="entry name" value="MobA"/>
    <property type="match status" value="1"/>
</dbReference>
<reference evidence="10 11" key="1">
    <citation type="submission" date="2019-03" db="EMBL/GenBank/DDBJ databases">
        <title>Deep-cultivation of Planctomycetes and their phenomic and genomic characterization uncovers novel biology.</title>
        <authorList>
            <person name="Wiegand S."/>
            <person name="Jogler M."/>
            <person name="Boedeker C."/>
            <person name="Pinto D."/>
            <person name="Vollmers J."/>
            <person name="Rivas-Marin E."/>
            <person name="Kohn T."/>
            <person name="Peeters S.H."/>
            <person name="Heuer A."/>
            <person name="Rast P."/>
            <person name="Oberbeckmann S."/>
            <person name="Bunk B."/>
            <person name="Jeske O."/>
            <person name="Meyerdierks A."/>
            <person name="Storesund J.E."/>
            <person name="Kallscheuer N."/>
            <person name="Luecker S."/>
            <person name="Lage O.M."/>
            <person name="Pohl T."/>
            <person name="Merkel B.J."/>
            <person name="Hornburger P."/>
            <person name="Mueller R.-W."/>
            <person name="Bruemmer F."/>
            <person name="Labrenz M."/>
            <person name="Spormann A.M."/>
            <person name="Op den Camp H."/>
            <person name="Overmann J."/>
            <person name="Amann R."/>
            <person name="Jetten M.S.M."/>
            <person name="Mascher T."/>
            <person name="Medema M.H."/>
            <person name="Devos D.P."/>
            <person name="Kaster A.-K."/>
            <person name="Ovreas L."/>
            <person name="Rohde M."/>
            <person name="Galperin M.Y."/>
            <person name="Jogler C."/>
        </authorList>
    </citation>
    <scope>NUCLEOTIDE SEQUENCE [LARGE SCALE GENOMIC DNA]</scope>
    <source>
        <strain evidence="10 11">V202</strain>
    </source>
</reference>
<comment type="similarity">
    <text evidence="8">Belongs to the MobA family.</text>
</comment>
<dbReference type="AlphaFoldDB" id="A0A517WY33"/>
<comment type="caution">
    <text evidence="8">Lacks conserved residue(s) required for the propagation of feature annotation.</text>
</comment>
<evidence type="ECO:0000256" key="7">
    <source>
        <dbReference type="ARBA" id="ARBA00023150"/>
    </source>
</evidence>
<feature type="binding site" evidence="8">
    <location>
        <position position="105"/>
    </location>
    <ligand>
        <name>GTP</name>
        <dbReference type="ChEBI" id="CHEBI:37565"/>
    </ligand>
</feature>
<keyword evidence="7 8" id="KW-0501">Molybdenum cofactor biosynthesis</keyword>
<feature type="domain" description="MobA-like NTP transferase" evidence="9">
    <location>
        <begin position="12"/>
        <end position="160"/>
    </location>
</feature>
<dbReference type="OrthoDB" id="9788394at2"/>
<dbReference type="Pfam" id="PF12804">
    <property type="entry name" value="NTP_transf_3"/>
    <property type="match status" value="1"/>
</dbReference>
<feature type="binding site" evidence="8">
    <location>
        <begin position="15"/>
        <end position="17"/>
    </location>
    <ligand>
        <name>GTP</name>
        <dbReference type="ChEBI" id="CHEBI:37565"/>
    </ligand>
</feature>
<keyword evidence="4 8" id="KW-0547">Nucleotide-binding</keyword>
<dbReference type="PANTHER" id="PTHR19136">
    <property type="entry name" value="MOLYBDENUM COFACTOR GUANYLYLTRANSFERASE"/>
    <property type="match status" value="1"/>
</dbReference>
<dbReference type="InterPro" id="IPR013482">
    <property type="entry name" value="Molybde_CF_guanTrfase"/>
</dbReference>
<dbReference type="GO" id="GO:0005525">
    <property type="term" value="F:GTP binding"/>
    <property type="evidence" value="ECO:0007669"/>
    <property type="project" value="UniProtKB-UniRule"/>
</dbReference>
<evidence type="ECO:0000256" key="4">
    <source>
        <dbReference type="ARBA" id="ARBA00022741"/>
    </source>
</evidence>
<feature type="binding site" evidence="8">
    <location>
        <position position="74"/>
    </location>
    <ligand>
        <name>GTP</name>
        <dbReference type="ChEBI" id="CHEBI:37565"/>
    </ligand>
</feature>
<dbReference type="SUPFAM" id="SSF53448">
    <property type="entry name" value="Nucleotide-diphospho-sugar transferases"/>
    <property type="match status" value="1"/>
</dbReference>
<feature type="binding site" evidence="8">
    <location>
        <position position="105"/>
    </location>
    <ligand>
        <name>Mg(2+)</name>
        <dbReference type="ChEBI" id="CHEBI:18420"/>
    </ligand>
</feature>